<accession>A0A2K8Z5P8</accession>
<dbReference type="InterPro" id="IPR013783">
    <property type="entry name" value="Ig-like_fold"/>
</dbReference>
<evidence type="ECO:0000256" key="1">
    <source>
        <dbReference type="SAM" id="SignalP"/>
    </source>
</evidence>
<dbReference type="NCBIfam" id="TIGR04183">
    <property type="entry name" value="Por_Secre_tail"/>
    <property type="match status" value="1"/>
</dbReference>
<dbReference type="KEGG" id="spir:CWM47_27250"/>
<feature type="chain" id="PRO_5014597001" description="Secretion system C-terminal sorting domain-containing protein" evidence="1">
    <location>
        <begin position="22"/>
        <end position="367"/>
    </location>
</feature>
<evidence type="ECO:0000313" key="3">
    <source>
        <dbReference type="Proteomes" id="UP000232883"/>
    </source>
</evidence>
<dbReference type="OrthoDB" id="1490051at2"/>
<keyword evidence="3" id="KW-1185">Reference proteome</keyword>
<reference evidence="2 3" key="1">
    <citation type="submission" date="2017-11" db="EMBL/GenBank/DDBJ databases">
        <title>Taxonomic description and genome sequences of Spirosoma HA7 sp. nov., isolated from pollen microhabitat of Corylus avellana.</title>
        <authorList>
            <person name="Ambika Manirajan B."/>
            <person name="Suarez C."/>
            <person name="Ratering S."/>
            <person name="Geissler-Plaum R."/>
            <person name="Cardinale M."/>
            <person name="Sylvia S."/>
        </authorList>
    </citation>
    <scope>NUCLEOTIDE SEQUENCE [LARGE SCALE GENOMIC DNA]</scope>
    <source>
        <strain evidence="2 3">HA7</strain>
    </source>
</reference>
<dbReference type="InterPro" id="IPR026444">
    <property type="entry name" value="Secre_tail"/>
</dbReference>
<gene>
    <name evidence="2" type="ORF">CWM47_27250</name>
</gene>
<dbReference type="RefSeq" id="WP_100991782.1">
    <property type="nucleotide sequence ID" value="NZ_CP025096.1"/>
</dbReference>
<dbReference type="Gene3D" id="2.60.40.10">
    <property type="entry name" value="Immunoglobulins"/>
    <property type="match status" value="1"/>
</dbReference>
<evidence type="ECO:0000313" key="2">
    <source>
        <dbReference type="EMBL" id="AUD05217.1"/>
    </source>
</evidence>
<dbReference type="EMBL" id="CP025096">
    <property type="protein sequence ID" value="AUD05217.1"/>
    <property type="molecule type" value="Genomic_DNA"/>
</dbReference>
<sequence>MKKTLCICLLFWLLRIVSALAQATPFTANWHFEGNSNGISSTGLVAASVVTYTGVNLLAVSQYSAGYVGLGANVQNWSTTLCNQTEYVQFSVQPLGTTTITLASLSFAVARSAQGPQQLTVRSSVDGFSSNLLSQAITTSYQVASIVLTGAGFSNQSNAITFRIYGCNPNDGGGTLKIDEIQINAAVLPVTLLSFTAQPEGDRVQLAWSTTSEYNANRFVVERSRDLGEYTIVGEVTAKGTTDSRQYYGLTDLNPQPGINYYRLKQIDHDGTFQYIRPISVVLRSSEPVITVYPNPASPDRIHVRLWNADDAKVQLLTASGQLMPGLLDKKAGEANLTFVQPLPIGLYWLNVEGKGQRYVVKVLIDR</sequence>
<feature type="signal peptide" evidence="1">
    <location>
        <begin position="1"/>
        <end position="21"/>
    </location>
</feature>
<proteinExistence type="predicted"/>
<keyword evidence="1" id="KW-0732">Signal</keyword>
<organism evidence="2 3">
    <name type="scientific">Spirosoma pollinicola</name>
    <dbReference type="NCBI Taxonomy" id="2057025"/>
    <lineage>
        <taxon>Bacteria</taxon>
        <taxon>Pseudomonadati</taxon>
        <taxon>Bacteroidota</taxon>
        <taxon>Cytophagia</taxon>
        <taxon>Cytophagales</taxon>
        <taxon>Cytophagaceae</taxon>
        <taxon>Spirosoma</taxon>
    </lineage>
</organism>
<evidence type="ECO:0008006" key="4">
    <source>
        <dbReference type="Google" id="ProtNLM"/>
    </source>
</evidence>
<dbReference type="AlphaFoldDB" id="A0A2K8Z5P8"/>
<dbReference type="Proteomes" id="UP000232883">
    <property type="component" value="Chromosome"/>
</dbReference>
<protein>
    <recommendedName>
        <fullName evidence="4">Secretion system C-terminal sorting domain-containing protein</fullName>
    </recommendedName>
</protein>
<name>A0A2K8Z5P8_9BACT</name>